<proteinExistence type="predicted"/>
<gene>
    <name evidence="1" type="ORF">A3K49_03760</name>
</gene>
<dbReference type="PANTHER" id="PTHR38471:SF2">
    <property type="entry name" value="FOUR HELIX BUNDLE PROTEIN"/>
    <property type="match status" value="1"/>
</dbReference>
<dbReference type="Proteomes" id="UP000178602">
    <property type="component" value="Unassembled WGS sequence"/>
</dbReference>
<dbReference type="InterPro" id="IPR012657">
    <property type="entry name" value="23S_rRNA-intervening_sequence"/>
</dbReference>
<organism evidence="1 2">
    <name type="scientific">candidate division WOR-1 bacterium RIFOXYC12_FULL_54_18</name>
    <dbReference type="NCBI Taxonomy" id="1802584"/>
    <lineage>
        <taxon>Bacteria</taxon>
        <taxon>Bacillati</taxon>
        <taxon>Saganbacteria</taxon>
    </lineage>
</organism>
<evidence type="ECO:0008006" key="3">
    <source>
        <dbReference type="Google" id="ProtNLM"/>
    </source>
</evidence>
<name>A0A1F4T8B5_UNCSA</name>
<dbReference type="EMBL" id="MEUG01000001">
    <property type="protein sequence ID" value="OGC28906.1"/>
    <property type="molecule type" value="Genomic_DNA"/>
</dbReference>
<dbReference type="NCBIfam" id="TIGR02436">
    <property type="entry name" value="four helix bundle protein"/>
    <property type="match status" value="1"/>
</dbReference>
<accession>A0A1F4T8B5</accession>
<comment type="caution">
    <text evidence="1">The sequence shown here is derived from an EMBL/GenBank/DDBJ whole genome shotgun (WGS) entry which is preliminary data.</text>
</comment>
<dbReference type="InterPro" id="IPR036583">
    <property type="entry name" value="23S_rRNA_IVS_sf"/>
</dbReference>
<dbReference type="NCBIfam" id="NF008911">
    <property type="entry name" value="PRK12275.1-2"/>
    <property type="match status" value="1"/>
</dbReference>
<reference evidence="1 2" key="1">
    <citation type="journal article" date="2016" name="Nat. Commun.">
        <title>Thousands of microbial genomes shed light on interconnected biogeochemical processes in an aquifer system.</title>
        <authorList>
            <person name="Anantharaman K."/>
            <person name="Brown C.T."/>
            <person name="Hug L.A."/>
            <person name="Sharon I."/>
            <person name="Castelle C.J."/>
            <person name="Probst A.J."/>
            <person name="Thomas B.C."/>
            <person name="Singh A."/>
            <person name="Wilkins M.J."/>
            <person name="Karaoz U."/>
            <person name="Brodie E.L."/>
            <person name="Williams K.H."/>
            <person name="Hubbard S.S."/>
            <person name="Banfield J.F."/>
        </authorList>
    </citation>
    <scope>NUCLEOTIDE SEQUENCE [LARGE SCALE GENOMIC DNA]</scope>
</reference>
<evidence type="ECO:0000313" key="2">
    <source>
        <dbReference type="Proteomes" id="UP000178602"/>
    </source>
</evidence>
<dbReference type="SUPFAM" id="SSF158446">
    <property type="entry name" value="IVS-encoded protein-like"/>
    <property type="match status" value="1"/>
</dbReference>
<protein>
    <recommendedName>
        <fullName evidence="3">Four helix bundle protein</fullName>
    </recommendedName>
</protein>
<dbReference type="Gene3D" id="1.20.1440.60">
    <property type="entry name" value="23S rRNA-intervening sequence"/>
    <property type="match status" value="1"/>
</dbReference>
<sequence length="131" mass="15160">MKTFKDLVVWQKSYVLTLDVYKETKEFPTDEKYGLTSQIRRAAASIPFNIAEGYGRRYLGQYIQFLKIAYASGAELETQLLLAKDLEYLNQAKFNDLFEKQNEIERMLAALIRALGERHLGIKASRCREGE</sequence>
<dbReference type="PANTHER" id="PTHR38471">
    <property type="entry name" value="FOUR HELIX BUNDLE PROTEIN"/>
    <property type="match status" value="1"/>
</dbReference>
<evidence type="ECO:0000313" key="1">
    <source>
        <dbReference type="EMBL" id="OGC28906.1"/>
    </source>
</evidence>
<dbReference type="CDD" id="cd16377">
    <property type="entry name" value="23S_rRNA_IVP_like"/>
    <property type="match status" value="1"/>
</dbReference>
<dbReference type="AlphaFoldDB" id="A0A1F4T8B5"/>
<dbReference type="Pfam" id="PF05635">
    <property type="entry name" value="23S_rRNA_IVP"/>
    <property type="match status" value="1"/>
</dbReference>